<protein>
    <recommendedName>
        <fullName evidence="3">Restriction endonuclease</fullName>
    </recommendedName>
</protein>
<evidence type="ECO:0000313" key="2">
    <source>
        <dbReference type="Proteomes" id="UP000015462"/>
    </source>
</evidence>
<gene>
    <name evidence="1" type="ORF">L196_01255</name>
</gene>
<dbReference type="Proteomes" id="UP000015462">
    <property type="component" value="Unassembled WGS sequence"/>
</dbReference>
<keyword evidence="2" id="KW-1185">Reference proteome</keyword>
<proteinExistence type="predicted"/>
<sequence>MTEPTQVYSVDKLIEQARQLATDYKKMTGKPLPGVSNEIAEHDACKLLDLALSDDRSLGFDALRVKGRGPKRIQIKARTIFNDNYRGQRLGQLKLDKEWDSVVLVLMDENYLPFDIFEATRSDILDNLNDSSNRMKRGAMSVAKFRNIATLVWTKEGGLDASAWTDETS</sequence>
<evidence type="ECO:0000313" key="1">
    <source>
        <dbReference type="EMBL" id="EPD14084.1"/>
    </source>
</evidence>
<accession>A0AB33Z3W4</accession>
<reference evidence="1 2" key="1">
    <citation type="journal article" date="2013" name="Genome Announc.">
        <title>Genome Sequence of the Pyrene- and Fluoranthene-Degrading Bacterium Cycloclasticus sp. Strain PY97M.</title>
        <authorList>
            <person name="Cui Z."/>
            <person name="Xu G."/>
            <person name="Li Q."/>
            <person name="Gao W."/>
            <person name="Zheng L."/>
        </authorList>
    </citation>
    <scope>NUCLEOTIDE SEQUENCE [LARGE SCALE GENOMIC DNA]</scope>
    <source>
        <strain evidence="1 2">PY97M</strain>
    </source>
</reference>
<dbReference type="AlphaFoldDB" id="A0AB33Z3W4"/>
<evidence type="ECO:0008006" key="3">
    <source>
        <dbReference type="Google" id="ProtNLM"/>
    </source>
</evidence>
<comment type="caution">
    <text evidence="1">The sequence shown here is derived from an EMBL/GenBank/DDBJ whole genome shotgun (WGS) entry which is preliminary data.</text>
</comment>
<dbReference type="EMBL" id="ASHL01000001">
    <property type="protein sequence ID" value="EPD14084.1"/>
    <property type="molecule type" value="Genomic_DNA"/>
</dbReference>
<dbReference type="RefSeq" id="WP_016389649.1">
    <property type="nucleotide sequence ID" value="NZ_KE646805.1"/>
</dbReference>
<organism evidence="1 2">
    <name type="scientific">Cycloclasticus pugetii</name>
    <dbReference type="NCBI Taxonomy" id="34068"/>
    <lineage>
        <taxon>Bacteria</taxon>
        <taxon>Pseudomonadati</taxon>
        <taxon>Pseudomonadota</taxon>
        <taxon>Gammaproteobacteria</taxon>
        <taxon>Thiotrichales</taxon>
        <taxon>Piscirickettsiaceae</taxon>
        <taxon>Cycloclasticus</taxon>
    </lineage>
</organism>
<name>A0AB33Z3W4_9GAMM</name>